<evidence type="ECO:0000256" key="3">
    <source>
        <dbReference type="ARBA" id="ARBA00023295"/>
    </source>
</evidence>
<proteinExistence type="inferred from homology"/>
<comment type="caution">
    <text evidence="5">The sequence shown here is derived from an EMBL/GenBank/DDBJ whole genome shotgun (WGS) entry which is preliminary data.</text>
</comment>
<dbReference type="Proteomes" id="UP001549204">
    <property type="component" value="Unassembled WGS sequence"/>
</dbReference>
<dbReference type="GO" id="GO:0004563">
    <property type="term" value="F:beta-N-acetylhexosaminidase activity"/>
    <property type="evidence" value="ECO:0007669"/>
    <property type="project" value="UniProtKB-EC"/>
</dbReference>
<dbReference type="RefSeq" id="WP_354491785.1">
    <property type="nucleotide sequence ID" value="NZ_JBEPMC010000005.1"/>
</dbReference>
<dbReference type="PANTHER" id="PTHR30480">
    <property type="entry name" value="BETA-HEXOSAMINIDASE-RELATED"/>
    <property type="match status" value="1"/>
</dbReference>
<evidence type="ECO:0000256" key="1">
    <source>
        <dbReference type="ARBA" id="ARBA00005336"/>
    </source>
</evidence>
<dbReference type="EMBL" id="JBEPMC010000005">
    <property type="protein sequence ID" value="MET3580082.1"/>
    <property type="molecule type" value="Genomic_DNA"/>
</dbReference>
<dbReference type="InterPro" id="IPR017853">
    <property type="entry name" value="GH"/>
</dbReference>
<comment type="similarity">
    <text evidence="1">Belongs to the glycosyl hydrolase 3 family.</text>
</comment>
<feature type="domain" description="Glycoside hydrolase family 3 N-terminal" evidence="4">
    <location>
        <begin position="120"/>
        <end position="368"/>
    </location>
</feature>
<dbReference type="EC" id="3.2.1.52" evidence="5"/>
<keyword evidence="2 5" id="KW-0378">Hydrolase</keyword>
<evidence type="ECO:0000313" key="6">
    <source>
        <dbReference type="Proteomes" id="UP001549204"/>
    </source>
</evidence>
<dbReference type="InterPro" id="IPR036962">
    <property type="entry name" value="Glyco_hydro_3_N_sf"/>
</dbReference>
<evidence type="ECO:0000256" key="2">
    <source>
        <dbReference type="ARBA" id="ARBA00022801"/>
    </source>
</evidence>
<dbReference type="Pfam" id="PF00933">
    <property type="entry name" value="Glyco_hydro_3"/>
    <property type="match status" value="1"/>
</dbReference>
<dbReference type="SUPFAM" id="SSF51445">
    <property type="entry name" value="(Trans)glycosidases"/>
    <property type="match status" value="1"/>
</dbReference>
<organism evidence="5 6">
    <name type="scientific">Mesorhizobium robiniae</name>
    <dbReference type="NCBI Taxonomy" id="559315"/>
    <lineage>
        <taxon>Bacteria</taxon>
        <taxon>Pseudomonadati</taxon>
        <taxon>Pseudomonadota</taxon>
        <taxon>Alphaproteobacteria</taxon>
        <taxon>Hyphomicrobiales</taxon>
        <taxon>Phyllobacteriaceae</taxon>
        <taxon>Mesorhizobium</taxon>
    </lineage>
</organism>
<dbReference type="InterPro" id="IPR050226">
    <property type="entry name" value="NagZ_Beta-hexosaminidase"/>
</dbReference>
<keyword evidence="6" id="KW-1185">Reference proteome</keyword>
<keyword evidence="3 5" id="KW-0326">Glycosidase</keyword>
<dbReference type="InterPro" id="IPR001764">
    <property type="entry name" value="Glyco_hydro_3_N"/>
</dbReference>
<name>A0ABV2GPK8_9HYPH</name>
<gene>
    <name evidence="5" type="ORF">ABID19_003120</name>
</gene>
<reference evidence="5 6" key="1">
    <citation type="submission" date="2024-06" db="EMBL/GenBank/DDBJ databases">
        <title>Genomic Encyclopedia of Type Strains, Phase IV (KMG-IV): sequencing the most valuable type-strain genomes for metagenomic binning, comparative biology and taxonomic classification.</title>
        <authorList>
            <person name="Goeker M."/>
        </authorList>
    </citation>
    <scope>NUCLEOTIDE SEQUENCE [LARGE SCALE GENOMIC DNA]</scope>
    <source>
        <strain evidence="5 6">DSM 100022</strain>
    </source>
</reference>
<dbReference type="Gene3D" id="3.20.20.300">
    <property type="entry name" value="Glycoside hydrolase, family 3, N-terminal domain"/>
    <property type="match status" value="1"/>
</dbReference>
<protein>
    <submittedName>
        <fullName evidence="5">Beta-N-acetylhexosaminidase</fullName>
        <ecNumber evidence="5">3.2.1.52</ecNumber>
    </submittedName>
</protein>
<dbReference type="PANTHER" id="PTHR30480:SF16">
    <property type="entry name" value="GLYCOSIDE HYDROLASE FAMILY 3 DOMAIN PROTEIN"/>
    <property type="match status" value="1"/>
</dbReference>
<sequence length="378" mass="40891">MGWVDIAQTCRCRNAGWNLRPKHSSVHRPRQILWFEHICKGQDVDIIERNARAVLLPAIDGLELTDDLKRYFDEGGRSLLLGETRAEYVSRRMSDARRACERAEDFQRLAGEVASRADGVMIALDQEPAGIERLHGLAPSFGDRAELLSMPDETIRQRAHDIGRKARELGVGMFLGPVVDVLTGHNPWLHGRTLHADVVQVARLTRAIISGVQSAGVVAVAKHFPGHHDITGDPAIELADVRGTAEDLLPGFEVFRSAIQAGVRAIMTGPALVPAIDLEFPSSRSKKTIDMLRHDFGFTGIIVSDDIDAVAMLRGLSDGETAVAAVKAGADLILLPASGIDDVAKHVAAAVRSGDLPDHRLADAIRNVEINAGALVAQ</sequence>
<evidence type="ECO:0000259" key="4">
    <source>
        <dbReference type="Pfam" id="PF00933"/>
    </source>
</evidence>
<accession>A0ABV2GPK8</accession>
<evidence type="ECO:0000313" key="5">
    <source>
        <dbReference type="EMBL" id="MET3580082.1"/>
    </source>
</evidence>